<dbReference type="EMBL" id="OBDY01000016">
    <property type="protein sequence ID" value="SNY55284.1"/>
    <property type="molecule type" value="Genomic_DNA"/>
</dbReference>
<keyword evidence="1" id="KW-0732">Signal</keyword>
<evidence type="ECO:0000256" key="1">
    <source>
        <dbReference type="SAM" id="SignalP"/>
    </source>
</evidence>
<keyword evidence="4" id="KW-1185">Reference proteome</keyword>
<dbReference type="OrthoDB" id="5181063at2"/>
<dbReference type="AlphaFoldDB" id="A0A285J4S9"/>
<dbReference type="Proteomes" id="UP000219612">
    <property type="component" value="Unassembled WGS sequence"/>
</dbReference>
<dbReference type="Pfam" id="PF10646">
    <property type="entry name" value="Germane"/>
    <property type="match status" value="1"/>
</dbReference>
<evidence type="ECO:0000313" key="4">
    <source>
        <dbReference type="Proteomes" id="UP000219612"/>
    </source>
</evidence>
<evidence type="ECO:0000313" key="3">
    <source>
        <dbReference type="EMBL" id="SNY55284.1"/>
    </source>
</evidence>
<organism evidence="3 4">
    <name type="scientific">Paractinoplanes atraurantiacus</name>
    <dbReference type="NCBI Taxonomy" id="1036182"/>
    <lineage>
        <taxon>Bacteria</taxon>
        <taxon>Bacillati</taxon>
        <taxon>Actinomycetota</taxon>
        <taxon>Actinomycetes</taxon>
        <taxon>Micromonosporales</taxon>
        <taxon>Micromonosporaceae</taxon>
        <taxon>Paractinoplanes</taxon>
    </lineage>
</organism>
<reference evidence="3 4" key="1">
    <citation type="submission" date="2017-09" db="EMBL/GenBank/DDBJ databases">
        <authorList>
            <person name="Ehlers B."/>
            <person name="Leendertz F.H."/>
        </authorList>
    </citation>
    <scope>NUCLEOTIDE SEQUENCE [LARGE SCALE GENOMIC DNA]</scope>
    <source>
        <strain evidence="3 4">CGMCC 4.6857</strain>
    </source>
</reference>
<accession>A0A285J4S9</accession>
<feature type="domain" description="GerMN" evidence="2">
    <location>
        <begin position="72"/>
        <end position="157"/>
    </location>
</feature>
<dbReference type="InterPro" id="IPR019606">
    <property type="entry name" value="GerMN"/>
</dbReference>
<dbReference type="SMART" id="SM00909">
    <property type="entry name" value="Germane"/>
    <property type="match status" value="1"/>
</dbReference>
<gene>
    <name evidence="3" type="ORF">SAMN05421748_116101</name>
</gene>
<protein>
    <submittedName>
        <fullName evidence="3">Sporulation and spore germination</fullName>
    </submittedName>
</protein>
<proteinExistence type="predicted"/>
<dbReference type="PROSITE" id="PS51257">
    <property type="entry name" value="PROKAR_LIPOPROTEIN"/>
    <property type="match status" value="1"/>
</dbReference>
<dbReference type="RefSeq" id="WP_097324060.1">
    <property type="nucleotide sequence ID" value="NZ_OBDY01000016.1"/>
</dbReference>
<evidence type="ECO:0000259" key="2">
    <source>
        <dbReference type="SMART" id="SM00909"/>
    </source>
</evidence>
<name>A0A285J4S9_9ACTN</name>
<feature type="chain" id="PRO_5012786632" evidence="1">
    <location>
        <begin position="20"/>
        <end position="179"/>
    </location>
</feature>
<feature type="signal peptide" evidence="1">
    <location>
        <begin position="1"/>
        <end position="19"/>
    </location>
</feature>
<sequence>MRRVPILLVLLLTACGVPAEDSPHPVELPRAPLNGSGAAAVTPAGEVAHVLCLVRDERLVQSVRRAPSYPGVQQQMNELITGPTPAESSTGLSTALAGLTVTATAGPGSRVTVEVSRAEGRKDDILAYGQMVCTLTARPDVAAVSFTREGRSLEVPRADGTLTEGPLRSSDYAALVAPA</sequence>